<evidence type="ECO:0000256" key="13">
    <source>
        <dbReference type="ARBA" id="ARBA00047660"/>
    </source>
</evidence>
<dbReference type="SMART" id="SM00176">
    <property type="entry name" value="RAN"/>
    <property type="match status" value="1"/>
</dbReference>
<dbReference type="AlphaFoldDB" id="A0A5N4ADY1"/>
<comment type="cofactor">
    <cofactor evidence="1">
        <name>Mg(2+)</name>
        <dbReference type="ChEBI" id="CHEBI:18420"/>
    </cofactor>
</comment>
<dbReference type="InParanoid" id="A0A5N4ADY1"/>
<reference evidence="16 17" key="1">
    <citation type="journal article" date="2018" name="Elife">
        <title>Firefly genomes illuminate parallel origins of bioluminescence in beetles.</title>
        <authorList>
            <person name="Fallon T.R."/>
            <person name="Lower S.E."/>
            <person name="Chang C.H."/>
            <person name="Bessho-Uehara M."/>
            <person name="Martin G.J."/>
            <person name="Bewick A.J."/>
            <person name="Behringer M."/>
            <person name="Debat H.J."/>
            <person name="Wong I."/>
            <person name="Day J.C."/>
            <person name="Suvorov A."/>
            <person name="Silva C.J."/>
            <person name="Stanger-Hall K.F."/>
            <person name="Hall D.W."/>
            <person name="Schmitz R.J."/>
            <person name="Nelson D.R."/>
            <person name="Lewis S.M."/>
            <person name="Shigenobu S."/>
            <person name="Bybee S.M."/>
            <person name="Larracuente A.M."/>
            <person name="Oba Y."/>
            <person name="Weng J.K."/>
        </authorList>
    </citation>
    <scope>NUCLEOTIDE SEQUENCE [LARGE SCALE GENOMIC DNA]</scope>
    <source>
        <strain evidence="16">1611_PpyrPB1</strain>
        <tissue evidence="16">Whole body</tissue>
    </source>
</reference>
<evidence type="ECO:0000313" key="17">
    <source>
        <dbReference type="Proteomes" id="UP000327044"/>
    </source>
</evidence>
<dbReference type="InterPro" id="IPR036388">
    <property type="entry name" value="WH-like_DNA-bd_sf"/>
</dbReference>
<dbReference type="SMART" id="SM00177">
    <property type="entry name" value="ARF"/>
    <property type="match status" value="1"/>
</dbReference>
<keyword evidence="4" id="KW-0813">Transport</keyword>
<keyword evidence="7" id="KW-0378">Hydrolase</keyword>
<evidence type="ECO:0000256" key="3">
    <source>
        <dbReference type="ARBA" id="ARBA00011984"/>
    </source>
</evidence>
<evidence type="ECO:0000256" key="14">
    <source>
        <dbReference type="SAM" id="MobiDB-lite"/>
    </source>
</evidence>
<sequence length="529" mass="60065">MLNEETNYRRVVRVKPQWNVDQEPECKSVANDPKTKYVKCETDCEEPYVRFRRRSSVKQEDVETYDYFAKVMLLGDSGVGKTCILVRFRDGLFLSGNFISTVGVDFRNKVVTVDNSRVKLQIWDTAGQERFRSVTHAYYRDAHALLLLYDVTNKTSFDNIRAWLGEIREYAQDDVVIMLIGNKCDCGTDRVIRREDGERLAREYNVAFMETSAKSGVNVELAFMAIARELKRRQSGNKDSNRFSVQDYVREETDKTPCPPCDMADVSTEEAGTYSDTVREDIVQTAVKFLENRNVVSTPLAQKQKFLQRKGLTDKEIQVACERAGAYVLHEKQTREPPALPIPIQSNVYTSQVQPISYFDKFKEIVHNVALLSAVAYAIYMFYKKFIRPFLFGEKKKKNLDEQMEDLSKSVSLSITDLKNSVTDVKIEVDKISQGGESPMQRQLHDLKSEISTVKGLLLSRKQFPSVSNNSVVPPSIPAWQLSSVPPDPDPDTIDAKSDDLMEIGSGSSSSEHEHATKNSESSLEIVDN</sequence>
<dbReference type="Pfam" id="PF04695">
    <property type="entry name" value="Pex14_N"/>
    <property type="match status" value="1"/>
</dbReference>
<dbReference type="GO" id="GO:0005525">
    <property type="term" value="F:GTP binding"/>
    <property type="evidence" value="ECO:0007669"/>
    <property type="project" value="UniProtKB-KW"/>
</dbReference>
<dbReference type="PROSITE" id="PS51421">
    <property type="entry name" value="RAS"/>
    <property type="match status" value="1"/>
</dbReference>
<feature type="region of interest" description="Disordered" evidence="14">
    <location>
        <begin position="466"/>
        <end position="529"/>
    </location>
</feature>
<keyword evidence="6" id="KW-0547">Nucleotide-binding</keyword>
<feature type="domain" description="Peroxisome membrane anchor protein Pex14p N-terminal" evidence="15">
    <location>
        <begin position="279"/>
        <end position="320"/>
    </location>
</feature>
<comment type="catalytic activity">
    <reaction evidence="13">
        <text>GTP + H2O = GDP + phosphate + H(+)</text>
        <dbReference type="Rhea" id="RHEA:19669"/>
        <dbReference type="ChEBI" id="CHEBI:15377"/>
        <dbReference type="ChEBI" id="CHEBI:15378"/>
        <dbReference type="ChEBI" id="CHEBI:37565"/>
        <dbReference type="ChEBI" id="CHEBI:43474"/>
        <dbReference type="ChEBI" id="CHEBI:58189"/>
        <dbReference type="EC" id="3.6.5.2"/>
    </reaction>
    <physiologicalReaction direction="left-to-right" evidence="13">
        <dbReference type="Rhea" id="RHEA:19670"/>
    </physiologicalReaction>
</comment>
<gene>
    <name evidence="16" type="ORF">PPYR_12363</name>
</gene>
<dbReference type="SMART" id="SM00175">
    <property type="entry name" value="RAB"/>
    <property type="match status" value="1"/>
</dbReference>
<dbReference type="NCBIfam" id="TIGR00231">
    <property type="entry name" value="small_GTP"/>
    <property type="match status" value="1"/>
</dbReference>
<evidence type="ECO:0000256" key="12">
    <source>
        <dbReference type="ARBA" id="ARBA00023289"/>
    </source>
</evidence>
<dbReference type="SMART" id="SM00174">
    <property type="entry name" value="RHO"/>
    <property type="match status" value="1"/>
</dbReference>
<keyword evidence="8" id="KW-0460">Magnesium</keyword>
<dbReference type="Proteomes" id="UP000327044">
    <property type="component" value="Unassembled WGS sequence"/>
</dbReference>
<dbReference type="EMBL" id="VVIM01000008">
    <property type="protein sequence ID" value="KAB0795524.1"/>
    <property type="molecule type" value="Genomic_DNA"/>
</dbReference>
<comment type="similarity">
    <text evidence="2">Belongs to the small GTPase superfamily. Rab family.</text>
</comment>
<dbReference type="PROSITE" id="PS51419">
    <property type="entry name" value="RAB"/>
    <property type="match status" value="1"/>
</dbReference>
<proteinExistence type="inferred from homology"/>
<name>A0A5N4ADY1_PHOPY</name>
<dbReference type="InterPro" id="IPR027417">
    <property type="entry name" value="P-loop_NTPase"/>
</dbReference>
<evidence type="ECO:0000259" key="15">
    <source>
        <dbReference type="Pfam" id="PF04695"/>
    </source>
</evidence>
<dbReference type="InterPro" id="IPR005225">
    <property type="entry name" value="Small_GTP-bd"/>
</dbReference>
<dbReference type="PANTHER" id="PTHR47978">
    <property type="match status" value="1"/>
</dbReference>
<protein>
    <recommendedName>
        <fullName evidence="3">small monomeric GTPase</fullName>
        <ecNumber evidence="3">3.6.5.2</ecNumber>
    </recommendedName>
</protein>
<dbReference type="InterPro" id="IPR001806">
    <property type="entry name" value="Small_GTPase"/>
</dbReference>
<dbReference type="Gene3D" id="1.10.10.10">
    <property type="entry name" value="Winged helix-like DNA-binding domain superfamily/Winged helix DNA-binding domain"/>
    <property type="match status" value="1"/>
</dbReference>
<dbReference type="GO" id="GO:0003925">
    <property type="term" value="F:G protein activity"/>
    <property type="evidence" value="ECO:0007669"/>
    <property type="project" value="UniProtKB-EC"/>
</dbReference>
<evidence type="ECO:0000256" key="8">
    <source>
        <dbReference type="ARBA" id="ARBA00022842"/>
    </source>
</evidence>
<dbReference type="InterPro" id="IPR006785">
    <property type="entry name" value="Pex14_N"/>
</dbReference>
<dbReference type="CDD" id="cd04112">
    <property type="entry name" value="Rab26"/>
    <property type="match status" value="1"/>
</dbReference>
<keyword evidence="9" id="KW-0653">Protein transport</keyword>
<evidence type="ECO:0000256" key="1">
    <source>
        <dbReference type="ARBA" id="ARBA00001946"/>
    </source>
</evidence>
<dbReference type="PRINTS" id="PR00449">
    <property type="entry name" value="RASTRNSFRMNG"/>
</dbReference>
<keyword evidence="12" id="KW-0636">Prenylation</keyword>
<keyword evidence="11" id="KW-0449">Lipoprotein</keyword>
<dbReference type="SUPFAM" id="SSF52540">
    <property type="entry name" value="P-loop containing nucleoside triphosphate hydrolases"/>
    <property type="match status" value="1"/>
</dbReference>
<keyword evidence="5" id="KW-0479">Metal-binding</keyword>
<keyword evidence="10" id="KW-0342">GTP-binding</keyword>
<keyword evidence="17" id="KW-1185">Reference proteome</keyword>
<evidence type="ECO:0000256" key="2">
    <source>
        <dbReference type="ARBA" id="ARBA00006270"/>
    </source>
</evidence>
<evidence type="ECO:0000256" key="9">
    <source>
        <dbReference type="ARBA" id="ARBA00022927"/>
    </source>
</evidence>
<evidence type="ECO:0000256" key="6">
    <source>
        <dbReference type="ARBA" id="ARBA00022741"/>
    </source>
</evidence>
<evidence type="ECO:0000313" key="16">
    <source>
        <dbReference type="EMBL" id="KAB0795524.1"/>
    </source>
</evidence>
<dbReference type="GO" id="GO:0015031">
    <property type="term" value="P:protein transport"/>
    <property type="evidence" value="ECO:0007669"/>
    <property type="project" value="UniProtKB-KW"/>
</dbReference>
<dbReference type="Gene3D" id="3.40.50.300">
    <property type="entry name" value="P-loop containing nucleotide triphosphate hydrolases"/>
    <property type="match status" value="1"/>
</dbReference>
<accession>A0A5N4ADY1</accession>
<dbReference type="EC" id="3.6.5.2" evidence="3"/>
<dbReference type="PROSITE" id="PS51420">
    <property type="entry name" value="RHO"/>
    <property type="match status" value="1"/>
</dbReference>
<dbReference type="GO" id="GO:0046872">
    <property type="term" value="F:metal ion binding"/>
    <property type="evidence" value="ECO:0007669"/>
    <property type="project" value="UniProtKB-KW"/>
</dbReference>
<evidence type="ECO:0000256" key="11">
    <source>
        <dbReference type="ARBA" id="ARBA00023288"/>
    </source>
</evidence>
<evidence type="ECO:0000256" key="7">
    <source>
        <dbReference type="ARBA" id="ARBA00022801"/>
    </source>
</evidence>
<dbReference type="SMART" id="SM00173">
    <property type="entry name" value="RAS"/>
    <property type="match status" value="1"/>
</dbReference>
<dbReference type="Pfam" id="PF00071">
    <property type="entry name" value="Ras"/>
    <property type="match status" value="1"/>
</dbReference>
<organism evidence="16 17">
    <name type="scientific">Photinus pyralis</name>
    <name type="common">Common eastern firefly</name>
    <name type="synonym">Lampyris pyralis</name>
    <dbReference type="NCBI Taxonomy" id="7054"/>
    <lineage>
        <taxon>Eukaryota</taxon>
        <taxon>Metazoa</taxon>
        <taxon>Ecdysozoa</taxon>
        <taxon>Arthropoda</taxon>
        <taxon>Hexapoda</taxon>
        <taxon>Insecta</taxon>
        <taxon>Pterygota</taxon>
        <taxon>Neoptera</taxon>
        <taxon>Endopterygota</taxon>
        <taxon>Coleoptera</taxon>
        <taxon>Polyphaga</taxon>
        <taxon>Elateriformia</taxon>
        <taxon>Elateroidea</taxon>
        <taxon>Lampyridae</taxon>
        <taxon>Lampyrinae</taxon>
        <taxon>Photinus</taxon>
    </lineage>
</organism>
<evidence type="ECO:0000256" key="4">
    <source>
        <dbReference type="ARBA" id="ARBA00022448"/>
    </source>
</evidence>
<dbReference type="FunFam" id="3.40.50.300:FF:000459">
    <property type="entry name" value="ras-related protein Rab-37 isoform X1"/>
    <property type="match status" value="1"/>
</dbReference>
<comment type="caution">
    <text evidence="16">The sequence shown here is derived from an EMBL/GenBank/DDBJ whole genome shotgun (WGS) entry which is preliminary data.</text>
</comment>
<evidence type="ECO:0000256" key="5">
    <source>
        <dbReference type="ARBA" id="ARBA00022723"/>
    </source>
</evidence>
<evidence type="ECO:0000256" key="10">
    <source>
        <dbReference type="ARBA" id="ARBA00023134"/>
    </source>
</evidence>